<name>A0AAW1VGQ8_9CUCU</name>
<gene>
    <name evidence="2" type="ORF">WA026_021986</name>
</gene>
<dbReference type="InterPro" id="IPR041588">
    <property type="entry name" value="Integrase_H2C2"/>
</dbReference>
<reference evidence="2 3" key="1">
    <citation type="submission" date="2023-03" db="EMBL/GenBank/DDBJ databases">
        <title>Genome insight into feeding habits of ladybird beetles.</title>
        <authorList>
            <person name="Li H.-S."/>
            <person name="Huang Y.-H."/>
            <person name="Pang H."/>
        </authorList>
    </citation>
    <scope>NUCLEOTIDE SEQUENCE [LARGE SCALE GENOMIC DNA]</scope>
    <source>
        <strain evidence="2">SYSU_2023b</strain>
        <tissue evidence="2">Whole body</tissue>
    </source>
</reference>
<evidence type="ECO:0000313" key="2">
    <source>
        <dbReference type="EMBL" id="KAK9892794.1"/>
    </source>
</evidence>
<dbReference type="EMBL" id="JARQZJ010000138">
    <property type="protein sequence ID" value="KAK9892794.1"/>
    <property type="molecule type" value="Genomic_DNA"/>
</dbReference>
<keyword evidence="3" id="KW-1185">Reference proteome</keyword>
<dbReference type="Pfam" id="PF17921">
    <property type="entry name" value="Integrase_H2C2"/>
    <property type="match status" value="1"/>
</dbReference>
<evidence type="ECO:0000259" key="1">
    <source>
        <dbReference type="Pfam" id="PF17921"/>
    </source>
</evidence>
<feature type="domain" description="Integrase zinc-binding" evidence="1">
    <location>
        <begin position="8"/>
        <end position="33"/>
    </location>
</feature>
<organism evidence="2 3">
    <name type="scientific">Henosepilachna vigintioctopunctata</name>
    <dbReference type="NCBI Taxonomy" id="420089"/>
    <lineage>
        <taxon>Eukaryota</taxon>
        <taxon>Metazoa</taxon>
        <taxon>Ecdysozoa</taxon>
        <taxon>Arthropoda</taxon>
        <taxon>Hexapoda</taxon>
        <taxon>Insecta</taxon>
        <taxon>Pterygota</taxon>
        <taxon>Neoptera</taxon>
        <taxon>Endopterygota</taxon>
        <taxon>Coleoptera</taxon>
        <taxon>Polyphaga</taxon>
        <taxon>Cucujiformia</taxon>
        <taxon>Coccinelloidea</taxon>
        <taxon>Coccinellidae</taxon>
        <taxon>Epilachninae</taxon>
        <taxon>Epilachnini</taxon>
        <taxon>Henosepilachna</taxon>
    </lineage>
</organism>
<sequence>MSKTTALLRYYWPHMVKDISKYVEECLQCQKYKVVQTKTPRTMQPNPVRQPWESLVTEVVRKRQMPEMEAFTETEMQAFLVKFFVRIEENRRQIRLEDEKRREQEKLWREPEKMEKGK</sequence>
<dbReference type="AlphaFoldDB" id="A0AAW1VGQ8"/>
<comment type="caution">
    <text evidence="2">The sequence shown here is derived from an EMBL/GenBank/DDBJ whole genome shotgun (WGS) entry which is preliminary data.</text>
</comment>
<dbReference type="Proteomes" id="UP001431783">
    <property type="component" value="Unassembled WGS sequence"/>
</dbReference>
<protein>
    <recommendedName>
        <fullName evidence="1">Integrase zinc-binding domain-containing protein</fullName>
    </recommendedName>
</protein>
<dbReference type="Gene3D" id="1.10.340.70">
    <property type="match status" value="1"/>
</dbReference>
<proteinExistence type="predicted"/>
<evidence type="ECO:0000313" key="3">
    <source>
        <dbReference type="Proteomes" id="UP001431783"/>
    </source>
</evidence>
<accession>A0AAW1VGQ8</accession>